<dbReference type="AlphaFoldDB" id="F2B1H4"/>
<name>F2B1H4_RHOBT</name>
<gene>
    <name evidence="2" type="ORF">RBWH47_03168</name>
</gene>
<comment type="caution">
    <text evidence="2">The sequence shown here is derived from an EMBL/GenBank/DDBJ whole genome shotgun (WGS) entry which is preliminary data.</text>
</comment>
<feature type="region of interest" description="Disordered" evidence="1">
    <location>
        <begin position="35"/>
        <end position="56"/>
    </location>
</feature>
<organism evidence="2 3">
    <name type="scientific">Rhodopirellula baltica WH47</name>
    <dbReference type="NCBI Taxonomy" id="991778"/>
    <lineage>
        <taxon>Bacteria</taxon>
        <taxon>Pseudomonadati</taxon>
        <taxon>Planctomycetota</taxon>
        <taxon>Planctomycetia</taxon>
        <taxon>Pirellulales</taxon>
        <taxon>Pirellulaceae</taxon>
        <taxon>Rhodopirellula</taxon>
    </lineage>
</organism>
<reference evidence="2 3" key="1">
    <citation type="journal article" date="2013" name="Mar. Genomics">
        <title>Expression of sulfatases in Rhodopirellula baltica and the diversity of sulfatases in the genus Rhodopirellula.</title>
        <authorList>
            <person name="Wegner C.E."/>
            <person name="Richter-Heitmann T."/>
            <person name="Klindworth A."/>
            <person name="Klockow C."/>
            <person name="Richter M."/>
            <person name="Achstetter T."/>
            <person name="Glockner F.O."/>
            <person name="Harder J."/>
        </authorList>
    </citation>
    <scope>NUCLEOTIDE SEQUENCE [LARGE SCALE GENOMIC DNA]</scope>
    <source>
        <strain evidence="2 3">WH47</strain>
    </source>
</reference>
<dbReference type="EMBL" id="AFAR01000302">
    <property type="protein sequence ID" value="EGF24237.1"/>
    <property type="molecule type" value="Genomic_DNA"/>
</dbReference>
<evidence type="ECO:0000313" key="2">
    <source>
        <dbReference type="EMBL" id="EGF24237.1"/>
    </source>
</evidence>
<accession>F2B1H4</accession>
<sequence>MHRLMLFVRRVVSSGSKSKKLPSHHSTRIVREKITAKLLDRSPSPTKQGLMDRPVE</sequence>
<dbReference type="PATRIC" id="fig|991778.3.peg.6176"/>
<protein>
    <submittedName>
        <fullName evidence="2">Uncharacterized protein</fullName>
    </submittedName>
</protein>
<evidence type="ECO:0000256" key="1">
    <source>
        <dbReference type="SAM" id="MobiDB-lite"/>
    </source>
</evidence>
<evidence type="ECO:0000313" key="3">
    <source>
        <dbReference type="Proteomes" id="UP000006222"/>
    </source>
</evidence>
<proteinExistence type="predicted"/>
<dbReference type="Proteomes" id="UP000006222">
    <property type="component" value="Unassembled WGS sequence"/>
</dbReference>